<proteinExistence type="inferred from homology"/>
<feature type="transmembrane region" description="Helical" evidence="10">
    <location>
        <begin position="377"/>
        <end position="398"/>
    </location>
</feature>
<name>A0ABT8A0X2_9PROT</name>
<keyword evidence="9 10" id="KW-0739">Sodium transport</keyword>
<feature type="domain" description="Cation/H+ exchanger transmembrane" evidence="11">
    <location>
        <begin position="13"/>
        <end position="399"/>
    </location>
</feature>
<keyword evidence="13" id="KW-1185">Reference proteome</keyword>
<evidence type="ECO:0000256" key="5">
    <source>
        <dbReference type="ARBA" id="ARBA00022989"/>
    </source>
</evidence>
<evidence type="ECO:0000313" key="13">
    <source>
        <dbReference type="Proteomes" id="UP001529369"/>
    </source>
</evidence>
<comment type="subcellular location">
    <subcellularLocation>
        <location evidence="10">Cell inner membrane</location>
        <topology evidence="10">Multi-pass membrane protein</topology>
    </subcellularLocation>
    <subcellularLocation>
        <location evidence="1">Cell membrane</location>
        <topology evidence="1">Multi-pass membrane protein</topology>
    </subcellularLocation>
</comment>
<evidence type="ECO:0000256" key="3">
    <source>
        <dbReference type="ARBA" id="ARBA00022475"/>
    </source>
</evidence>
<keyword evidence="6 10" id="KW-0915">Sodium</keyword>
<comment type="similarity">
    <text evidence="10">Belongs to the monovalent cation:proton antiporter 1 (CPA1) transporter (TC 2.A.36) family.</text>
</comment>
<evidence type="ECO:0000256" key="10">
    <source>
        <dbReference type="RuleBase" id="RU366002"/>
    </source>
</evidence>
<evidence type="ECO:0000256" key="2">
    <source>
        <dbReference type="ARBA" id="ARBA00022448"/>
    </source>
</evidence>
<dbReference type="EMBL" id="JAUFPN010000020">
    <property type="protein sequence ID" value="MDN3563189.1"/>
    <property type="molecule type" value="Genomic_DNA"/>
</dbReference>
<evidence type="ECO:0000256" key="8">
    <source>
        <dbReference type="ARBA" id="ARBA00023136"/>
    </source>
</evidence>
<dbReference type="RefSeq" id="WP_290314927.1">
    <property type="nucleotide sequence ID" value="NZ_JAUFPN010000020.1"/>
</dbReference>
<feature type="transmembrane region" description="Helical" evidence="10">
    <location>
        <begin position="216"/>
        <end position="247"/>
    </location>
</feature>
<keyword evidence="7 10" id="KW-0406">Ion transport</keyword>
<feature type="transmembrane region" description="Helical" evidence="10">
    <location>
        <begin position="346"/>
        <end position="365"/>
    </location>
</feature>
<evidence type="ECO:0000256" key="9">
    <source>
        <dbReference type="ARBA" id="ARBA00023201"/>
    </source>
</evidence>
<dbReference type="PANTHER" id="PTHR10110:SF86">
    <property type="entry name" value="SODIUM_HYDROGEN EXCHANGER 7"/>
    <property type="match status" value="1"/>
</dbReference>
<evidence type="ECO:0000259" key="11">
    <source>
        <dbReference type="Pfam" id="PF00999"/>
    </source>
</evidence>
<keyword evidence="2 10" id="KW-0813">Transport</keyword>
<dbReference type="PANTHER" id="PTHR10110">
    <property type="entry name" value="SODIUM/HYDROGEN EXCHANGER"/>
    <property type="match status" value="1"/>
</dbReference>
<evidence type="ECO:0000256" key="7">
    <source>
        <dbReference type="ARBA" id="ARBA00023065"/>
    </source>
</evidence>
<evidence type="ECO:0000313" key="12">
    <source>
        <dbReference type="EMBL" id="MDN3563189.1"/>
    </source>
</evidence>
<dbReference type="InterPro" id="IPR006153">
    <property type="entry name" value="Cation/H_exchanger_TM"/>
</dbReference>
<keyword evidence="3" id="KW-1003">Cell membrane</keyword>
<comment type="caution">
    <text evidence="10">Lacks conserved residue(s) required for the propagation of feature annotation.</text>
</comment>
<evidence type="ECO:0000256" key="1">
    <source>
        <dbReference type="ARBA" id="ARBA00004651"/>
    </source>
</evidence>
<dbReference type="InterPro" id="IPR004705">
    <property type="entry name" value="Cation/H_exchanger_CPA1_bac"/>
</dbReference>
<reference evidence="13" key="1">
    <citation type="journal article" date="2019" name="Int. J. Syst. Evol. Microbiol.">
        <title>The Global Catalogue of Microorganisms (GCM) 10K type strain sequencing project: providing services to taxonomists for standard genome sequencing and annotation.</title>
        <authorList>
            <consortium name="The Broad Institute Genomics Platform"/>
            <consortium name="The Broad Institute Genome Sequencing Center for Infectious Disease"/>
            <person name="Wu L."/>
            <person name="Ma J."/>
        </authorList>
    </citation>
    <scope>NUCLEOTIDE SEQUENCE [LARGE SCALE GENOMIC DNA]</scope>
    <source>
        <strain evidence="13">CECT 7131</strain>
    </source>
</reference>
<feature type="transmembrane region" description="Helical" evidence="10">
    <location>
        <begin position="83"/>
        <end position="105"/>
    </location>
</feature>
<dbReference type="Gene3D" id="6.10.140.1330">
    <property type="match status" value="1"/>
</dbReference>
<accession>A0ABT8A0X2</accession>
<feature type="transmembrane region" description="Helical" evidence="10">
    <location>
        <begin position="39"/>
        <end position="63"/>
    </location>
</feature>
<protein>
    <submittedName>
        <fullName evidence="12">Na+/H+ antiporter</fullName>
    </submittedName>
</protein>
<comment type="function">
    <text evidence="10">Na(+)/H(+) antiporter that extrudes sodium in exchange for external protons.</text>
</comment>
<comment type="caution">
    <text evidence="12">The sequence shown here is derived from an EMBL/GenBank/DDBJ whole genome shotgun (WGS) entry which is preliminary data.</text>
</comment>
<feature type="transmembrane region" description="Helical" evidence="10">
    <location>
        <begin position="301"/>
        <end position="325"/>
    </location>
</feature>
<keyword evidence="10" id="KW-0997">Cell inner membrane</keyword>
<evidence type="ECO:0000256" key="4">
    <source>
        <dbReference type="ARBA" id="ARBA00022692"/>
    </source>
</evidence>
<organism evidence="12 13">
    <name type="scientific">Paeniroseomonas aquatica</name>
    <dbReference type="NCBI Taxonomy" id="373043"/>
    <lineage>
        <taxon>Bacteria</taxon>
        <taxon>Pseudomonadati</taxon>
        <taxon>Pseudomonadota</taxon>
        <taxon>Alphaproteobacteria</taxon>
        <taxon>Acetobacterales</taxon>
        <taxon>Acetobacteraceae</taxon>
        <taxon>Paeniroseomonas</taxon>
    </lineage>
</organism>
<keyword evidence="5 10" id="KW-1133">Transmembrane helix</keyword>
<feature type="transmembrane region" description="Helical" evidence="10">
    <location>
        <begin position="259"/>
        <end position="281"/>
    </location>
</feature>
<dbReference type="NCBIfam" id="TIGR00831">
    <property type="entry name" value="a_cpa1"/>
    <property type="match status" value="1"/>
</dbReference>
<dbReference type="InterPro" id="IPR018422">
    <property type="entry name" value="Cation/H_exchanger_CPA1"/>
</dbReference>
<sequence length="524" mass="56252">METFELLLTLLGACVALAVLARALDLPLAVTLVLGGMGIAFIPGLPSLVLDPELVLALFLPPLLQVSAYRTDWPAFRDNLRPILMLAIGAVFFTAGLIAVTAKHFVPDMPWWAAIALGAIVAPPDAVAAAAILKRFRLPKRIVTVLEGESLINDASSLVLYKFAVAAVGIGAVDYTDGALQFVAVAAGGALIGWLVGLAAMWVFTHLGDTLLDLTISILAGFAAYLGAEACHASGVLAAVACGFVLGRQQHAEFTARTRIELVAVWGFLEFALTSLVFMLIGLQLRDIVGRLAAYDLGQLALLAAAMSTVLILSRFAWVFGAAWVPRRLSPSLRLRDPMPHWSHSVVISWTGMRGVVSLAAALALPEHFPGRDLILFLAFCSICATLVFQGTTLGWVVRRLGVVDERTVLPEPETAEARAEIATAALEAVRDQLDYPETTAQAAAAAELVQEYELRAERASIEGQDLAAKGQQLEAQLRLRLVAIEAAREHLAERADTMDAEAHRTLGDELDLEEHQIRRALDD</sequence>
<dbReference type="Proteomes" id="UP001529369">
    <property type="component" value="Unassembled WGS sequence"/>
</dbReference>
<keyword evidence="10" id="KW-0050">Antiport</keyword>
<feature type="transmembrane region" description="Helical" evidence="10">
    <location>
        <begin position="111"/>
        <end position="133"/>
    </location>
</feature>
<evidence type="ECO:0000256" key="6">
    <source>
        <dbReference type="ARBA" id="ARBA00023053"/>
    </source>
</evidence>
<feature type="transmembrane region" description="Helical" evidence="10">
    <location>
        <begin position="182"/>
        <end position="204"/>
    </location>
</feature>
<gene>
    <name evidence="12" type="ORF">QWZ14_02205</name>
</gene>
<keyword evidence="8 10" id="KW-0472">Membrane</keyword>
<dbReference type="Pfam" id="PF00999">
    <property type="entry name" value="Na_H_Exchanger"/>
    <property type="match status" value="1"/>
</dbReference>
<keyword evidence="4 10" id="KW-0812">Transmembrane</keyword>